<evidence type="ECO:0000256" key="1">
    <source>
        <dbReference type="SAM" id="Phobius"/>
    </source>
</evidence>
<sequence length="126" mass="14658">MDNFKYTYRQLLRNSKTGVPLHPLSITQPTGSEQSNIEAGITYQNYAEHEPRDCQSPDWGIEERQQVLGNVVHEEKQDVYKLVLSVLTCMLILVLIFLFLIIVGWVLIKYLTWAMDQNVWKCKSVQ</sequence>
<name>A0A6A7C5Z8_9PEZI</name>
<keyword evidence="3" id="KW-1185">Reference proteome</keyword>
<evidence type="ECO:0000313" key="2">
    <source>
        <dbReference type="EMBL" id="KAF2862405.1"/>
    </source>
</evidence>
<organism evidence="2 3">
    <name type="scientific">Piedraia hortae CBS 480.64</name>
    <dbReference type="NCBI Taxonomy" id="1314780"/>
    <lineage>
        <taxon>Eukaryota</taxon>
        <taxon>Fungi</taxon>
        <taxon>Dikarya</taxon>
        <taxon>Ascomycota</taxon>
        <taxon>Pezizomycotina</taxon>
        <taxon>Dothideomycetes</taxon>
        <taxon>Dothideomycetidae</taxon>
        <taxon>Capnodiales</taxon>
        <taxon>Piedraiaceae</taxon>
        <taxon>Piedraia</taxon>
    </lineage>
</organism>
<reference evidence="2" key="1">
    <citation type="journal article" date="2020" name="Stud. Mycol.">
        <title>101 Dothideomycetes genomes: a test case for predicting lifestyles and emergence of pathogens.</title>
        <authorList>
            <person name="Haridas S."/>
            <person name="Albert R."/>
            <person name="Binder M."/>
            <person name="Bloem J."/>
            <person name="Labutti K."/>
            <person name="Salamov A."/>
            <person name="Andreopoulos B."/>
            <person name="Baker S."/>
            <person name="Barry K."/>
            <person name="Bills G."/>
            <person name="Bluhm B."/>
            <person name="Cannon C."/>
            <person name="Castanera R."/>
            <person name="Culley D."/>
            <person name="Daum C."/>
            <person name="Ezra D."/>
            <person name="Gonzalez J."/>
            <person name="Henrissat B."/>
            <person name="Kuo A."/>
            <person name="Liang C."/>
            <person name="Lipzen A."/>
            <person name="Lutzoni F."/>
            <person name="Magnuson J."/>
            <person name="Mondo S."/>
            <person name="Nolan M."/>
            <person name="Ohm R."/>
            <person name="Pangilinan J."/>
            <person name="Park H.-J."/>
            <person name="Ramirez L."/>
            <person name="Alfaro M."/>
            <person name="Sun H."/>
            <person name="Tritt A."/>
            <person name="Yoshinaga Y."/>
            <person name="Zwiers L.-H."/>
            <person name="Turgeon B."/>
            <person name="Goodwin S."/>
            <person name="Spatafora J."/>
            <person name="Crous P."/>
            <person name="Grigoriev I."/>
        </authorList>
    </citation>
    <scope>NUCLEOTIDE SEQUENCE</scope>
    <source>
        <strain evidence="2">CBS 480.64</strain>
    </source>
</reference>
<accession>A0A6A7C5Z8</accession>
<protein>
    <submittedName>
        <fullName evidence="2">Uncharacterized protein</fullName>
    </submittedName>
</protein>
<feature type="transmembrane region" description="Helical" evidence="1">
    <location>
        <begin position="82"/>
        <end position="108"/>
    </location>
</feature>
<proteinExistence type="predicted"/>
<gene>
    <name evidence="2" type="ORF">K470DRAFT_256042</name>
</gene>
<keyword evidence="1" id="KW-0472">Membrane</keyword>
<dbReference type="Proteomes" id="UP000799421">
    <property type="component" value="Unassembled WGS sequence"/>
</dbReference>
<dbReference type="EMBL" id="MU005966">
    <property type="protein sequence ID" value="KAF2862405.1"/>
    <property type="molecule type" value="Genomic_DNA"/>
</dbReference>
<keyword evidence="1" id="KW-0812">Transmembrane</keyword>
<keyword evidence="1" id="KW-1133">Transmembrane helix</keyword>
<dbReference type="AlphaFoldDB" id="A0A6A7C5Z8"/>
<evidence type="ECO:0000313" key="3">
    <source>
        <dbReference type="Proteomes" id="UP000799421"/>
    </source>
</evidence>